<dbReference type="Gene3D" id="3.30.450.40">
    <property type="match status" value="2"/>
</dbReference>
<evidence type="ECO:0000313" key="5">
    <source>
        <dbReference type="EMBL" id="MEQ3550912.1"/>
    </source>
</evidence>
<protein>
    <submittedName>
        <fullName evidence="5">GAF domain-containing SpoIIE family protein phosphatase</fullName>
    </submittedName>
</protein>
<accession>A0ABV1KBD1</accession>
<dbReference type="PANTHER" id="PTHR43156:SF2">
    <property type="entry name" value="STAGE II SPORULATION PROTEIN E"/>
    <property type="match status" value="1"/>
</dbReference>
<reference evidence="5 6" key="1">
    <citation type="submission" date="2024-03" db="EMBL/GenBank/DDBJ databases">
        <title>Draft genome sequence of Pseudonocardia nematodicida JCM 31783.</title>
        <authorList>
            <person name="Butdee W."/>
            <person name="Duangmal K."/>
        </authorList>
    </citation>
    <scope>NUCLEOTIDE SEQUENCE [LARGE SCALE GENOMIC DNA]</scope>
    <source>
        <strain evidence="5 6">JCM 31783</strain>
    </source>
</reference>
<keyword evidence="6" id="KW-1185">Reference proteome</keyword>
<evidence type="ECO:0000259" key="3">
    <source>
        <dbReference type="SMART" id="SM00065"/>
    </source>
</evidence>
<dbReference type="Gene3D" id="3.60.40.10">
    <property type="entry name" value="PPM-type phosphatase domain"/>
    <property type="match status" value="1"/>
</dbReference>
<dbReference type="InterPro" id="IPR029016">
    <property type="entry name" value="GAF-like_dom_sf"/>
</dbReference>
<dbReference type="InterPro" id="IPR052016">
    <property type="entry name" value="Bact_Sigma-Reg"/>
</dbReference>
<dbReference type="SUPFAM" id="SSF55781">
    <property type="entry name" value="GAF domain-like"/>
    <property type="match status" value="2"/>
</dbReference>
<dbReference type="EMBL" id="JBEDNQ010000004">
    <property type="protein sequence ID" value="MEQ3550912.1"/>
    <property type="molecule type" value="Genomic_DNA"/>
</dbReference>
<name>A0ABV1KBD1_9PSEU</name>
<dbReference type="Proteomes" id="UP001494902">
    <property type="component" value="Unassembled WGS sequence"/>
</dbReference>
<dbReference type="Pfam" id="PF01590">
    <property type="entry name" value="GAF"/>
    <property type="match status" value="1"/>
</dbReference>
<proteinExistence type="predicted"/>
<evidence type="ECO:0000256" key="1">
    <source>
        <dbReference type="ARBA" id="ARBA00022801"/>
    </source>
</evidence>
<keyword evidence="1" id="KW-0378">Hydrolase</keyword>
<evidence type="ECO:0000313" key="6">
    <source>
        <dbReference type="Proteomes" id="UP001494902"/>
    </source>
</evidence>
<dbReference type="SMART" id="SM00065">
    <property type="entry name" value="GAF"/>
    <property type="match status" value="1"/>
</dbReference>
<dbReference type="RefSeq" id="WP_349297994.1">
    <property type="nucleotide sequence ID" value="NZ_JBEDNQ010000004.1"/>
</dbReference>
<feature type="domain" description="GAF" evidence="3">
    <location>
        <begin position="37"/>
        <end position="183"/>
    </location>
</feature>
<dbReference type="InterPro" id="IPR003018">
    <property type="entry name" value="GAF"/>
</dbReference>
<dbReference type="SMART" id="SM00331">
    <property type="entry name" value="PP2C_SIG"/>
    <property type="match status" value="1"/>
</dbReference>
<gene>
    <name evidence="5" type="ORF">WIS52_10545</name>
</gene>
<dbReference type="InterPro" id="IPR036457">
    <property type="entry name" value="PPM-type-like_dom_sf"/>
</dbReference>
<comment type="caution">
    <text evidence="5">The sequence shown here is derived from an EMBL/GenBank/DDBJ whole genome shotgun (WGS) entry which is preliminary data.</text>
</comment>
<dbReference type="PANTHER" id="PTHR43156">
    <property type="entry name" value="STAGE II SPORULATION PROTEIN E-RELATED"/>
    <property type="match status" value="1"/>
</dbReference>
<sequence length="616" mass="66367">MPETPVGGFPAAWATGCDALYSAERLDALKRTGLGADADQEMDRIAAWVKRALSVPTALVSLVQPDQQVFPGMVGMPEPVATSRATPLSHSFCQYVVAAARPLVISDARTDPLVADNLAIPDLGVIAYVGMPLTDENGQVLGSLCAIDGRPRDWRVEEIATLREIARSCSTELRLRLAQYDALLESGRRDREEDTRRRSHERSRMLLTASQDFTDTTTVQDVRDRIGDLLRSELHPVYAETVLRDAKGRLHNLPVGTETPTGTESGDVDPTAPATLTSSPRERTPSATAIRERRVVHYSDLASFAADHPPEVVAMIRDRGLHTVVAAPVPGRSEPDGAILLGWDRPDAVETSDLLTIATVAGYAGQALLRARVLEHHATVAHEMQDALLTVLPEVEGITMAARYAPADSRHNVGGDWYDAAPLADERGLAFSVGDIVGHDLPAITLMGQTRSMLRQAAWDHPGEGPAAILSAFELANRGLGLGAKGTAVVAQLSVDGRTGRMMRWSNAGHPPPILLHPDGRTESLVDHDSLFGFDLMLAEDRHDHVRRLVPGTTAFLYTDGLVERPGQDIDAGTDALVEVLDRARSGSPDEIVDAAMAMLPPAARDDAVAFAIRID</sequence>
<dbReference type="Pfam" id="PF07228">
    <property type="entry name" value="SpoIIE"/>
    <property type="match status" value="1"/>
</dbReference>
<evidence type="ECO:0000256" key="2">
    <source>
        <dbReference type="SAM" id="MobiDB-lite"/>
    </source>
</evidence>
<organism evidence="5 6">
    <name type="scientific">Pseudonocardia nematodicida</name>
    <dbReference type="NCBI Taxonomy" id="1206997"/>
    <lineage>
        <taxon>Bacteria</taxon>
        <taxon>Bacillati</taxon>
        <taxon>Actinomycetota</taxon>
        <taxon>Actinomycetes</taxon>
        <taxon>Pseudonocardiales</taxon>
        <taxon>Pseudonocardiaceae</taxon>
        <taxon>Pseudonocardia</taxon>
    </lineage>
</organism>
<feature type="region of interest" description="Disordered" evidence="2">
    <location>
        <begin position="250"/>
        <end position="286"/>
    </location>
</feature>
<dbReference type="InterPro" id="IPR001932">
    <property type="entry name" value="PPM-type_phosphatase-like_dom"/>
</dbReference>
<feature type="domain" description="PPM-type phosphatase" evidence="4">
    <location>
        <begin position="395"/>
        <end position="615"/>
    </location>
</feature>
<evidence type="ECO:0000259" key="4">
    <source>
        <dbReference type="SMART" id="SM00331"/>
    </source>
</evidence>